<proteinExistence type="predicted"/>
<feature type="transmembrane region" description="Helical" evidence="1">
    <location>
        <begin position="363"/>
        <end position="385"/>
    </location>
</feature>
<evidence type="ECO:0000256" key="1">
    <source>
        <dbReference type="SAM" id="Phobius"/>
    </source>
</evidence>
<reference evidence="2 3" key="1">
    <citation type="submission" date="2024-03" db="EMBL/GenBank/DDBJ databases">
        <title>Phenotype and Genome Characterization of a Sulfate-Reducing Bacterium Pseudodesulfovibrio sp. strain 5S69, isolated from Petroleum Reservoir in Tatarstan (Russia).</title>
        <authorList>
            <person name="Bidzhieva S.K."/>
            <person name="Kadnikov V."/>
            <person name="Tourova T.P."/>
            <person name="Samigullina S.R."/>
            <person name="Sokolova D.S."/>
            <person name="Poltaraus A.B."/>
            <person name="Avtukh A.N."/>
            <person name="Tereshina V.M."/>
            <person name="Mardanov A.V."/>
            <person name="Nazina T.N."/>
        </authorList>
    </citation>
    <scope>NUCLEOTIDE SEQUENCE [LARGE SCALE GENOMIC DNA]</scope>
    <source>
        <strain evidence="2 3">5S69</strain>
    </source>
</reference>
<gene>
    <name evidence="2" type="ORF">V8V93_16500</name>
</gene>
<feature type="transmembrane region" description="Helical" evidence="1">
    <location>
        <begin position="209"/>
        <end position="228"/>
    </location>
</feature>
<evidence type="ECO:0000313" key="3">
    <source>
        <dbReference type="Proteomes" id="UP001385389"/>
    </source>
</evidence>
<keyword evidence="3" id="KW-1185">Reference proteome</keyword>
<dbReference type="EMBL" id="CP146609">
    <property type="protein sequence ID" value="WWX22031.1"/>
    <property type="molecule type" value="Genomic_DNA"/>
</dbReference>
<dbReference type="Proteomes" id="UP001385389">
    <property type="component" value="Chromosome"/>
</dbReference>
<feature type="transmembrane region" description="Helical" evidence="1">
    <location>
        <begin position="299"/>
        <end position="320"/>
    </location>
</feature>
<evidence type="ECO:0000313" key="2">
    <source>
        <dbReference type="EMBL" id="WWX22031.1"/>
    </source>
</evidence>
<feature type="transmembrane region" description="Helical" evidence="1">
    <location>
        <begin position="12"/>
        <end position="29"/>
    </location>
</feature>
<feature type="transmembrane region" description="Helical" evidence="1">
    <location>
        <begin position="114"/>
        <end position="132"/>
    </location>
</feature>
<keyword evidence="1" id="KW-0812">Transmembrane</keyword>
<sequence>MRLVPEKCPVWAWIVPPLLLIAVVAVYAVDVLQWDEWVIWGELLHKIKAGTFGLADLAAQQNEQRNMAARVFGLLLMPLFKLNRFAEYGVNFLLAAGSFWAAVVLYGRTFRQRITPFVALIFSMLSFSLLQWEAFTFGANSSVLILPLGIWLGVLIAAGGPPSLLRLSALAVVGILPSFSFANGLFYWFCLAPLLYMQARKSGNVVRTLSIWGGLTALVWFLYFYSFQFPPQHPSLSGDLAAPFRMAGYFMAYLGSAVSSDKNLMPLAVAIGACSLCLLGRLLWDLLRCDDRDQWRAAMPWSCVMLFTLFSAGVTALARSGFGLAQALESRYASYATPYWMALFVLFLLAWKRDKTTHRLILGRNFLVFCAGVFLLSTLLSFIVIRNREPRFAKARKALFSLTSDSDLAPIFPDTAYLFKQLPMLLADRLSLYRDIKRFDEYDKEDKAGGAFSVVEKMIGAQGQVKGLLLQGVVTRDQSGVPVLIVVGNRIVGVSTTREEYWELFLPTAWLPEGTVMVRAYAVLEGGERIAPLAPEGGGGVAVAHGPEPEYSVSDYFFIN</sequence>
<feature type="transmembrane region" description="Helical" evidence="1">
    <location>
        <begin position="138"/>
        <end position="158"/>
    </location>
</feature>
<accession>A0ABZ2ITJ9</accession>
<keyword evidence="1" id="KW-0472">Membrane</keyword>
<dbReference type="RefSeq" id="WP_338667710.1">
    <property type="nucleotide sequence ID" value="NZ_CP146609.1"/>
</dbReference>
<organism evidence="2 3">
    <name type="scientific">Pseudodesulfovibrio methanolicus</name>
    <dbReference type="NCBI Taxonomy" id="3126690"/>
    <lineage>
        <taxon>Bacteria</taxon>
        <taxon>Pseudomonadati</taxon>
        <taxon>Thermodesulfobacteriota</taxon>
        <taxon>Desulfovibrionia</taxon>
        <taxon>Desulfovibrionales</taxon>
        <taxon>Desulfovibrionaceae</taxon>
    </lineage>
</organism>
<feature type="transmembrane region" description="Helical" evidence="1">
    <location>
        <begin position="264"/>
        <end position="287"/>
    </location>
</feature>
<feature type="transmembrane region" description="Helical" evidence="1">
    <location>
        <begin position="88"/>
        <end position="107"/>
    </location>
</feature>
<feature type="transmembrane region" description="Helical" evidence="1">
    <location>
        <begin position="332"/>
        <end position="351"/>
    </location>
</feature>
<name>A0ABZ2ITJ9_9BACT</name>
<feature type="transmembrane region" description="Helical" evidence="1">
    <location>
        <begin position="170"/>
        <end position="189"/>
    </location>
</feature>
<keyword evidence="1" id="KW-1133">Transmembrane helix</keyword>
<protein>
    <submittedName>
        <fullName evidence="2">Uncharacterized protein</fullName>
    </submittedName>
</protein>